<dbReference type="SUPFAM" id="SSF48371">
    <property type="entry name" value="ARM repeat"/>
    <property type="match status" value="1"/>
</dbReference>
<dbReference type="PROSITE" id="PS51190">
    <property type="entry name" value="FATC"/>
    <property type="match status" value="1"/>
</dbReference>
<dbReference type="Pfam" id="PF02260">
    <property type="entry name" value="FATC"/>
    <property type="match status" value="1"/>
</dbReference>
<keyword evidence="2" id="KW-0418">Kinase</keyword>
<accession>A0ABR2KCL8</accession>
<sequence length="2320" mass="270145">MENNSFDSSQESQDSIDVQKIEDNIFDIINNDLNKDFVDKKKVIKRLLVAVTTSRKIFQHKIKMLNQIIQKLITYCIMSGKDNINNNGKGDSFDDIIIEFISIYSLEMRNLFINSLVHSILDLFSPEKANHSKNTLLLPNVEEKLISIECEASSYALFYLTLLYKISIRFKYDNPSLINLFQLLLSNNDPNVQLITLSIMTEISSISINFSYQMIRLVLWYIRFYFQSIPQVPQEKVDSFLVQIFDRAINVIPPFMRHLVGREIFSYLSKLTVIIGWHLLDHILNLILEFIKSDHVNTQLCAPFFINLFKEYYANETFVMICRFIATENISFKNKIWSKYSNKGFLIPALLTICPGNEFDYGILENIEPYILYDIVINLKTIPENIEKNLINKLVEFPPQAKHVKNLINYIPEMPLANYSPDILTLILKEDENRIFVNYDQLKKIALESKYINLISFLAEKCPSDRNSYTSVISSFTNDINAWEDENFRHLIAQIFIAEKSQIKKQKGFFTQLLYNSKLKLMYYIGQEKPLWKLFLWLILHEFTQKSRYPAEAAISVLHQLDNFQEIFSKNSFYFFKHILVLIDDKNNHPRFKNIMMTLFPYGAQLKRFASEIVPILIRYNDLNGLKNYYELSFPEMFDPEPPNREEILNLGVQNLISNNISNIFFYLFVYCRKTDAQKKETKECLNFLKKLLNNNGVTKLLKHCIGGMAPKLLLYLGSDDPQLLEGATKAIDMVTKLCYPKESAKKNIMQFFWEENFLNTIIDFCKILYDRKSYIHKNVFKSLIYSVEFIEPFFHNCYPRILSIADIGMRSSHLRELCIEFWRKMVGSITNKPTFPKIFGPVLSQLLPYFDEYPDQITEVLKIIIIDNSEYTNSCLIEIAHIPLFQEKPQLVEINEWIHRTVANSDNWSEIVEKLASQLDTTAPPFRQLILQQLYLTLKSNMSNININDLPSNKIYNLFSKLWLVSLHEKVPECIFYCSKCMSFLPFDKEITSPEQNFVIDKNNKDIIIVVITDYLTKILEDSSIYTNHDHAAYAIQELLKVLGCSDKNYDELCEIKTWKEFPVEIQDIIYPFTRSRYAAKEKINDLQEVMKQKVPDVNTWLFSLSQSLLKINQSDKLQGLDACNSVLPNSPSLCKFLLPYLVFRNMESIEYKKMLRSQWKLLLKMLNGEENPRKEFAKQALLVFFSLFDTLALKSISPGNKPHIPYWKYLLIASDDQIADAALKCELYYRALQHIEFKIYDDRIERVERSNFNASNNNINITNNNDSVENEVVDQFEGKRDMLLEIFEHIDDPDGVEFLKRNSQLKQSNFNESLISLEIQSLTSRAEPTVKLQLIKELIAKGRYERALSDALDLKSQLPGNLEIEGLIAQASLRLQRWDKMSQLELPDSIDHISPNNRQNAIDIITARLIYFKKNGDTVNFNNDIRSFRSLFVPMFQSAEMISYFRMVPLFVQLRLIEEIVEFSIPPPPTEKNVNDYSKCSDFFNHWENMIPMKLEDMERIVAVRSALIGALVEKENPMSSIKITSQWLQLARYCRKSSSLHKSKVFCSRANSFAILPASQMYCSLEMAKIYFSLNHTNAATSLLRQIMPKTTDNKQLLSKIKYIDANWAEQLSSSDRRTIIDTYSQSLDICKTAKAHLALATITDNCVTSIVNNFEQNSKESFKSQSKEQQQNQQQQNNNNNNNKLISKVQQPQPLPQPPQQRQFINTNKIVKNNSMFWTGLNQNKEVSNVLLEFLPLALFNYMQAMIMSPNCSYEIVPRILMLMFDVGHYMIPSRTLMSSPNDIFKIIPNSNKDKILKQMKEAIKNNMNKVKSSIWVNSITQLISRIEQPVDLIETLYGFILPALSDYPHATFWHLMSIKRTKDRQGHFSNLWQRFEKESTESNIRMKLINDLKEKYDAVTGQLIDLIKFGYTLEELKEKKINFIKCSETVPDLIKTIKNSEMVTPLSSTLTIDSNMTPETYIKEVPKIIEIEDTIRVIHSQQCPKKIKVKSTNGFDYHYLIKKDIDLRKDMRMMEFGSFINRVLKRDKRSRQRALSIITYAVICLDQMYGMIEWVENSATLGATVIGMWKHLNLLPNILKLEEGFKQDTDSRMGRNEKYKFFVNCLLPGSPPMMHIWFAKNFKKLSNWYQARLAFTRTVSLWSMIGFIVGLGDRHPDNLLINLNTGACFHVDFAVLFDKGKTLNQPEIVPFRMTRNIVYGMSVLGTNGGFFATSSLILKILRENKQKILSVLQTFIHDPLIEWKLYNMSDKNPNTNNLAVWHGKMMLKEVERRLSGIIEDKFSTRSPDCVVEELIKQATDNENLFSMYYGWKPFL</sequence>
<dbReference type="PROSITE" id="PS51189">
    <property type="entry name" value="FAT"/>
    <property type="match status" value="1"/>
</dbReference>
<dbReference type="InterPro" id="IPR050517">
    <property type="entry name" value="DDR_Repair_Kinase"/>
</dbReference>
<name>A0ABR2KCL8_9EUKA</name>
<dbReference type="Pfam" id="PF00454">
    <property type="entry name" value="PI3_PI4_kinase"/>
    <property type="match status" value="1"/>
</dbReference>
<feature type="domain" description="FATC" evidence="9">
    <location>
        <begin position="2288"/>
        <end position="2320"/>
    </location>
</feature>
<feature type="region of interest" description="Disordered" evidence="6">
    <location>
        <begin position="1662"/>
        <end position="1705"/>
    </location>
</feature>
<evidence type="ECO:0000256" key="4">
    <source>
        <dbReference type="ARBA" id="ARBA00023204"/>
    </source>
</evidence>
<dbReference type="PANTHER" id="PTHR11139">
    <property type="entry name" value="ATAXIA TELANGIECTASIA MUTATED ATM -RELATED"/>
    <property type="match status" value="1"/>
</dbReference>
<protein>
    <recommendedName>
        <fullName evidence="12">Non-specific serine/threonine protein kinase</fullName>
    </recommendedName>
</protein>
<dbReference type="SMART" id="SM00146">
    <property type="entry name" value="PI3Kc"/>
    <property type="match status" value="1"/>
</dbReference>
<dbReference type="InterPro" id="IPR011009">
    <property type="entry name" value="Kinase-like_dom_sf"/>
</dbReference>
<keyword evidence="2" id="KW-0723">Serine/threonine-protein kinase</keyword>
<dbReference type="InterPro" id="IPR003152">
    <property type="entry name" value="FATC_dom"/>
</dbReference>
<evidence type="ECO:0000256" key="5">
    <source>
        <dbReference type="ARBA" id="ARBA00023242"/>
    </source>
</evidence>
<evidence type="ECO:0000259" key="9">
    <source>
        <dbReference type="PROSITE" id="PS51190"/>
    </source>
</evidence>
<organism evidence="10 11">
    <name type="scientific">Tritrichomonas musculus</name>
    <dbReference type="NCBI Taxonomy" id="1915356"/>
    <lineage>
        <taxon>Eukaryota</taxon>
        <taxon>Metamonada</taxon>
        <taxon>Parabasalia</taxon>
        <taxon>Tritrichomonadida</taxon>
        <taxon>Tritrichomonadidae</taxon>
        <taxon>Tritrichomonas</taxon>
    </lineage>
</organism>
<evidence type="ECO:0000256" key="1">
    <source>
        <dbReference type="ARBA" id="ARBA00004123"/>
    </source>
</evidence>
<keyword evidence="3" id="KW-0227">DNA damage</keyword>
<evidence type="ECO:0000256" key="3">
    <source>
        <dbReference type="ARBA" id="ARBA00022763"/>
    </source>
</evidence>
<evidence type="ECO:0000313" key="10">
    <source>
        <dbReference type="EMBL" id="KAK8888879.1"/>
    </source>
</evidence>
<keyword evidence="5" id="KW-0539">Nucleus</keyword>
<evidence type="ECO:0000259" key="7">
    <source>
        <dbReference type="PROSITE" id="PS50290"/>
    </source>
</evidence>
<evidence type="ECO:0008006" key="12">
    <source>
        <dbReference type="Google" id="ProtNLM"/>
    </source>
</evidence>
<dbReference type="Gene3D" id="1.10.1070.11">
    <property type="entry name" value="Phosphatidylinositol 3-/4-kinase, catalytic domain"/>
    <property type="match status" value="1"/>
</dbReference>
<keyword evidence="4" id="KW-0234">DNA repair</keyword>
<dbReference type="CDD" id="cd00892">
    <property type="entry name" value="PIKKc_ATR"/>
    <property type="match status" value="1"/>
</dbReference>
<dbReference type="InterPro" id="IPR036940">
    <property type="entry name" value="PI3/4_kinase_cat_sf"/>
</dbReference>
<proteinExistence type="predicted"/>
<evidence type="ECO:0000256" key="2">
    <source>
        <dbReference type="ARBA" id="ARBA00022527"/>
    </source>
</evidence>
<dbReference type="InterPro" id="IPR016024">
    <property type="entry name" value="ARM-type_fold"/>
</dbReference>
<keyword evidence="2" id="KW-0808">Transferase</keyword>
<dbReference type="PROSITE" id="PS50290">
    <property type="entry name" value="PI3_4_KINASE_3"/>
    <property type="match status" value="1"/>
</dbReference>
<feature type="domain" description="FAT" evidence="8">
    <location>
        <begin position="1219"/>
        <end position="1866"/>
    </location>
</feature>
<evidence type="ECO:0000313" key="11">
    <source>
        <dbReference type="Proteomes" id="UP001470230"/>
    </source>
</evidence>
<evidence type="ECO:0000256" key="6">
    <source>
        <dbReference type="SAM" id="MobiDB-lite"/>
    </source>
</evidence>
<dbReference type="PANTHER" id="PTHR11139:SF69">
    <property type="entry name" value="SERINE_THREONINE-PROTEIN KINASE ATR"/>
    <property type="match status" value="1"/>
</dbReference>
<dbReference type="Proteomes" id="UP001470230">
    <property type="component" value="Unassembled WGS sequence"/>
</dbReference>
<feature type="domain" description="PI3K/PI4K catalytic" evidence="7">
    <location>
        <begin position="1976"/>
        <end position="2304"/>
    </location>
</feature>
<dbReference type="Gene3D" id="3.30.1010.10">
    <property type="entry name" value="Phosphatidylinositol 3-kinase Catalytic Subunit, Chain A, domain 4"/>
    <property type="match status" value="1"/>
</dbReference>
<comment type="subcellular location">
    <subcellularLocation>
        <location evidence="1">Nucleus</location>
    </subcellularLocation>
</comment>
<feature type="compositionally biased region" description="Low complexity" evidence="6">
    <location>
        <begin position="1671"/>
        <end position="1688"/>
    </location>
</feature>
<dbReference type="EMBL" id="JAPFFF010000005">
    <property type="protein sequence ID" value="KAK8888879.1"/>
    <property type="molecule type" value="Genomic_DNA"/>
</dbReference>
<comment type="caution">
    <text evidence="10">The sequence shown here is derived from an EMBL/GenBank/DDBJ whole genome shotgun (WGS) entry which is preliminary data.</text>
</comment>
<reference evidence="10 11" key="1">
    <citation type="submission" date="2024-04" db="EMBL/GenBank/DDBJ databases">
        <title>Tritrichomonas musculus Genome.</title>
        <authorList>
            <person name="Alves-Ferreira E."/>
            <person name="Grigg M."/>
            <person name="Lorenzi H."/>
            <person name="Galac M."/>
        </authorList>
    </citation>
    <scope>NUCLEOTIDE SEQUENCE [LARGE SCALE GENOMIC DNA]</scope>
    <source>
        <strain evidence="10 11">EAF2021</strain>
    </source>
</reference>
<gene>
    <name evidence="10" type="ORF">M9Y10_033619</name>
</gene>
<dbReference type="InterPro" id="IPR014009">
    <property type="entry name" value="PIK_FAT"/>
</dbReference>
<evidence type="ECO:0000259" key="8">
    <source>
        <dbReference type="PROSITE" id="PS51189"/>
    </source>
</evidence>
<dbReference type="InterPro" id="IPR000403">
    <property type="entry name" value="PI3/4_kinase_cat_dom"/>
</dbReference>
<dbReference type="SUPFAM" id="SSF56112">
    <property type="entry name" value="Protein kinase-like (PK-like)"/>
    <property type="match status" value="1"/>
</dbReference>
<dbReference type="SMART" id="SM01343">
    <property type="entry name" value="FATC"/>
    <property type="match status" value="1"/>
</dbReference>
<keyword evidence="11" id="KW-1185">Reference proteome</keyword>